<dbReference type="PROSITE" id="PS50005">
    <property type="entry name" value="TPR"/>
    <property type="match status" value="2"/>
</dbReference>
<dbReference type="SUPFAM" id="SSF48452">
    <property type="entry name" value="TPR-like"/>
    <property type="match status" value="1"/>
</dbReference>
<evidence type="ECO:0000256" key="3">
    <source>
        <dbReference type="SAM" id="SignalP"/>
    </source>
</evidence>
<dbReference type="SMART" id="SM00028">
    <property type="entry name" value="TPR"/>
    <property type="match status" value="2"/>
</dbReference>
<dbReference type="SMART" id="SM00287">
    <property type="entry name" value="SH3b"/>
    <property type="match status" value="1"/>
</dbReference>
<protein>
    <submittedName>
        <fullName evidence="5">SH3 domain-containing protein</fullName>
    </submittedName>
</protein>
<feature type="repeat" description="TPR" evidence="1">
    <location>
        <begin position="20"/>
        <end position="53"/>
    </location>
</feature>
<feature type="repeat" description="TPR" evidence="1">
    <location>
        <begin position="54"/>
        <end position="87"/>
    </location>
</feature>
<dbReference type="InterPro" id="IPR011990">
    <property type="entry name" value="TPR-like_helical_dom_sf"/>
</dbReference>
<dbReference type="Gene3D" id="1.25.40.10">
    <property type="entry name" value="Tetratricopeptide repeat domain"/>
    <property type="match status" value="1"/>
</dbReference>
<keyword evidence="2" id="KW-1133">Transmembrane helix</keyword>
<comment type="caution">
    <text evidence="5">The sequence shown here is derived from an EMBL/GenBank/DDBJ whole genome shotgun (WGS) entry which is preliminary data.</text>
</comment>
<keyword evidence="2" id="KW-0812">Transmembrane</keyword>
<dbReference type="Gene3D" id="2.30.30.40">
    <property type="entry name" value="SH3 Domains"/>
    <property type="match status" value="1"/>
</dbReference>
<reference evidence="5 6" key="1">
    <citation type="submission" date="2018-07" db="EMBL/GenBank/DDBJ databases">
        <title>Genomic Encyclopedia of Type Strains, Phase IV (KMG-IV): sequencing the most valuable type-strain genomes for metagenomic binning, comparative biology and taxonomic classification.</title>
        <authorList>
            <person name="Goeker M."/>
        </authorList>
    </citation>
    <scope>NUCLEOTIDE SEQUENCE [LARGE SCALE GENOMIC DNA]</scope>
    <source>
        <strain evidence="5 6">DSM 101478</strain>
    </source>
</reference>
<keyword evidence="1" id="KW-0802">TPR repeat</keyword>
<dbReference type="Pfam" id="PF13432">
    <property type="entry name" value="TPR_16"/>
    <property type="match status" value="1"/>
</dbReference>
<sequence>MKKIFFILLALVSSVVWCQNNALFEQGKEHYKNGKFQEAINAWEKVLDNGKHSASLYFNLGNANYKLNNIGPSIYYYEKALQLAPADSDIKTNLKFAENTRIDAIEPLPKTILKRWYEQLAGALTYDGWAVTSVVGAILFVLLFLSYWFSASETKKRLFFITSVVSILVLLVGLVMAYQTYGDVLQDTPAIVFSESTQVKSEPNMGSETAFILHEGTKVQITATEDKWIRVLLANGKDGWIPASDVKRL</sequence>
<proteinExistence type="predicted"/>
<feature type="signal peptide" evidence="3">
    <location>
        <begin position="1"/>
        <end position="18"/>
    </location>
</feature>
<feature type="transmembrane region" description="Helical" evidence="2">
    <location>
        <begin position="158"/>
        <end position="178"/>
    </location>
</feature>
<accession>A0A370QJY0</accession>
<evidence type="ECO:0000313" key="5">
    <source>
        <dbReference type="EMBL" id="RDK88636.1"/>
    </source>
</evidence>
<feature type="transmembrane region" description="Helical" evidence="2">
    <location>
        <begin position="129"/>
        <end position="149"/>
    </location>
</feature>
<dbReference type="OrthoDB" id="9776208at2"/>
<keyword evidence="2" id="KW-0472">Membrane</keyword>
<evidence type="ECO:0000259" key="4">
    <source>
        <dbReference type="SMART" id="SM00287"/>
    </source>
</evidence>
<feature type="domain" description="SH3b" evidence="4">
    <location>
        <begin position="187"/>
        <end position="249"/>
    </location>
</feature>
<evidence type="ECO:0000256" key="2">
    <source>
        <dbReference type="SAM" id="Phobius"/>
    </source>
</evidence>
<feature type="chain" id="PRO_5016620967" evidence="3">
    <location>
        <begin position="19"/>
        <end position="249"/>
    </location>
</feature>
<name>A0A370QJY0_9FLAO</name>
<keyword evidence="3" id="KW-0732">Signal</keyword>
<organism evidence="5 6">
    <name type="scientific">Marinirhabdus gelatinilytica</name>
    <dbReference type="NCBI Taxonomy" id="1703343"/>
    <lineage>
        <taxon>Bacteria</taxon>
        <taxon>Pseudomonadati</taxon>
        <taxon>Bacteroidota</taxon>
        <taxon>Flavobacteriia</taxon>
        <taxon>Flavobacteriales</taxon>
        <taxon>Flavobacteriaceae</taxon>
    </lineage>
</organism>
<dbReference type="InterPro" id="IPR003646">
    <property type="entry name" value="SH3-like_bac-type"/>
</dbReference>
<evidence type="ECO:0000256" key="1">
    <source>
        <dbReference type="PROSITE-ProRule" id="PRU00339"/>
    </source>
</evidence>
<dbReference type="AlphaFoldDB" id="A0A370QJY0"/>
<dbReference type="RefSeq" id="WP_115122319.1">
    <property type="nucleotide sequence ID" value="NZ_QRAO01000001.1"/>
</dbReference>
<evidence type="ECO:0000313" key="6">
    <source>
        <dbReference type="Proteomes" id="UP000255317"/>
    </source>
</evidence>
<dbReference type="Pfam" id="PF08239">
    <property type="entry name" value="SH3_3"/>
    <property type="match status" value="1"/>
</dbReference>
<keyword evidence="6" id="KW-1185">Reference proteome</keyword>
<gene>
    <name evidence="5" type="ORF">C8D94_101511</name>
</gene>
<dbReference type="EMBL" id="QRAO01000001">
    <property type="protein sequence ID" value="RDK88636.1"/>
    <property type="molecule type" value="Genomic_DNA"/>
</dbReference>
<dbReference type="InterPro" id="IPR019734">
    <property type="entry name" value="TPR_rpt"/>
</dbReference>
<dbReference type="Proteomes" id="UP000255317">
    <property type="component" value="Unassembled WGS sequence"/>
</dbReference>